<accession>A0ABR4ZCM9</accession>
<feature type="region of interest" description="Disordered" evidence="1">
    <location>
        <begin position="155"/>
        <end position="241"/>
    </location>
</feature>
<gene>
    <name evidence="3" type="ORF">FG87_24000</name>
</gene>
<feature type="compositionally biased region" description="Low complexity" evidence="1">
    <location>
        <begin position="207"/>
        <end position="229"/>
    </location>
</feature>
<feature type="transmembrane region" description="Helical" evidence="2">
    <location>
        <begin position="21"/>
        <end position="39"/>
    </location>
</feature>
<sequence>MTATHDDANVLFAEPGARWRTTAYGPILCLIILILELATGSAVHWFALLFCGSLIAGFVVLQVIAGRRHVSVELTDRTLRQGTETLPLSAVAAVLPERDEDAWDDEDWESARALGELSGVPRRRTGIGLRLADGGFVQAWAKDHRALRDALDTALGRPADTAPGEPADTASGQSADTAAGQPTDTAAGQPTDTAAGQPADTAAGQPADKASGSPAGDAAAPDPGPDASGTENEPSENGADR</sequence>
<keyword evidence="2" id="KW-0812">Transmembrane</keyword>
<keyword evidence="2" id="KW-0472">Membrane</keyword>
<feature type="compositionally biased region" description="Polar residues" evidence="1">
    <location>
        <begin position="170"/>
        <end position="194"/>
    </location>
</feature>
<protein>
    <submittedName>
        <fullName evidence="3">Membrane protein</fullName>
    </submittedName>
</protein>
<proteinExistence type="predicted"/>
<reference evidence="3 4" key="1">
    <citation type="journal article" date="2014" name="Int. J. Syst. Evol. Microbiol.">
        <title>Nocardia vulneris sp. nov., isolated from wounds of human patients in North America.</title>
        <authorList>
            <person name="Lasker B.A."/>
            <person name="Bell M."/>
            <person name="Klenk H.P."/>
            <person name="Sproer C."/>
            <person name="Schumann C."/>
            <person name="Schumann P."/>
            <person name="Brown J.M."/>
        </authorList>
    </citation>
    <scope>NUCLEOTIDE SEQUENCE [LARGE SCALE GENOMIC DNA]</scope>
    <source>
        <strain evidence="3 4">W9851</strain>
    </source>
</reference>
<evidence type="ECO:0000313" key="4">
    <source>
        <dbReference type="Proteomes" id="UP000031364"/>
    </source>
</evidence>
<evidence type="ECO:0000313" key="3">
    <source>
        <dbReference type="EMBL" id="KIA62749.1"/>
    </source>
</evidence>
<evidence type="ECO:0000256" key="2">
    <source>
        <dbReference type="SAM" id="Phobius"/>
    </source>
</evidence>
<dbReference type="Proteomes" id="UP000031364">
    <property type="component" value="Unassembled WGS sequence"/>
</dbReference>
<dbReference type="EMBL" id="JNFP01000029">
    <property type="protein sequence ID" value="KIA62749.1"/>
    <property type="molecule type" value="Genomic_DNA"/>
</dbReference>
<keyword evidence="2" id="KW-1133">Transmembrane helix</keyword>
<feature type="transmembrane region" description="Helical" evidence="2">
    <location>
        <begin position="45"/>
        <end position="65"/>
    </location>
</feature>
<keyword evidence="4" id="KW-1185">Reference proteome</keyword>
<organism evidence="3 4">
    <name type="scientific">Nocardia vulneris</name>
    <dbReference type="NCBI Taxonomy" id="1141657"/>
    <lineage>
        <taxon>Bacteria</taxon>
        <taxon>Bacillati</taxon>
        <taxon>Actinomycetota</taxon>
        <taxon>Actinomycetes</taxon>
        <taxon>Mycobacteriales</taxon>
        <taxon>Nocardiaceae</taxon>
        <taxon>Nocardia</taxon>
    </lineage>
</organism>
<evidence type="ECO:0000256" key="1">
    <source>
        <dbReference type="SAM" id="MobiDB-lite"/>
    </source>
</evidence>
<name>A0ABR4ZCM9_9NOCA</name>
<comment type="caution">
    <text evidence="3">The sequence shown here is derived from an EMBL/GenBank/DDBJ whole genome shotgun (WGS) entry which is preliminary data.</text>
</comment>